<name>A0AAD1E7J5_9PSED</name>
<gene>
    <name evidence="2" type="ORF">C4K07_4447</name>
</gene>
<dbReference type="AlphaFoldDB" id="A0AAD1E7J5"/>
<proteinExistence type="predicted"/>
<evidence type="ECO:0000313" key="2">
    <source>
        <dbReference type="EMBL" id="AZE31218.1"/>
    </source>
</evidence>
<organism evidence="2 3">
    <name type="scientific">Pseudomonas chlororaphis subsp. aureofaciens</name>
    <dbReference type="NCBI Taxonomy" id="587851"/>
    <lineage>
        <taxon>Bacteria</taxon>
        <taxon>Pseudomonadati</taxon>
        <taxon>Pseudomonadota</taxon>
        <taxon>Gammaproteobacteria</taxon>
        <taxon>Pseudomonadales</taxon>
        <taxon>Pseudomonadaceae</taxon>
        <taxon>Pseudomonas</taxon>
    </lineage>
</organism>
<protein>
    <submittedName>
        <fullName evidence="2">Uncharacterized protein</fullName>
    </submittedName>
</protein>
<dbReference type="EMBL" id="CP027750">
    <property type="protein sequence ID" value="AZE31218.1"/>
    <property type="molecule type" value="Genomic_DNA"/>
</dbReference>
<sequence length="91" mass="10151">MKTNRDARRPGIAAQTPTGPARAAKLQADQGLYLGPQRTSTPPLITHRSKTPGFHLGQFPGTCRFWPVAIHPSPTEKPVRTYVRISWRTTF</sequence>
<accession>A0AAD1E7J5</accession>
<evidence type="ECO:0000256" key="1">
    <source>
        <dbReference type="SAM" id="MobiDB-lite"/>
    </source>
</evidence>
<reference evidence="2 3" key="1">
    <citation type="submission" date="2018-03" db="EMBL/GenBank/DDBJ databases">
        <title>Diversity of phytobeneficial traits revealed by whole-genome analysis of worldwide-isolated phenazine-producing Pseudomonas spp.</title>
        <authorList>
            <person name="Biessy A."/>
            <person name="Novinscak A."/>
            <person name="Blom J."/>
            <person name="Leger G."/>
            <person name="Thomashow L.S."/>
            <person name="Cazorla F.M."/>
            <person name="Josic D."/>
            <person name="Filion M."/>
        </authorList>
    </citation>
    <scope>NUCLEOTIDE SEQUENCE [LARGE SCALE GENOMIC DNA]</scope>
    <source>
        <strain evidence="2 3">ChPhzS24</strain>
    </source>
</reference>
<evidence type="ECO:0000313" key="3">
    <source>
        <dbReference type="Proteomes" id="UP000280455"/>
    </source>
</evidence>
<feature type="region of interest" description="Disordered" evidence="1">
    <location>
        <begin position="1"/>
        <end position="41"/>
    </location>
</feature>
<dbReference type="Proteomes" id="UP000280455">
    <property type="component" value="Chromosome"/>
</dbReference>